<dbReference type="FunFam" id="2.10.110.10:FF:000086">
    <property type="entry name" value="Filamin binding LIM protein 1"/>
    <property type="match status" value="1"/>
</dbReference>
<evidence type="ECO:0000256" key="4">
    <source>
        <dbReference type="ARBA" id="ARBA00022692"/>
    </source>
</evidence>
<keyword evidence="9 17" id="KW-1133">Transmembrane helix</keyword>
<keyword evidence="10 14" id="KW-0440">LIM domain</keyword>
<dbReference type="InterPro" id="IPR051508">
    <property type="entry name" value="Mito_Carrier_Antiporter"/>
</dbReference>
<evidence type="ECO:0000256" key="9">
    <source>
        <dbReference type="ARBA" id="ARBA00022989"/>
    </source>
</evidence>
<evidence type="ECO:0000256" key="11">
    <source>
        <dbReference type="ARBA" id="ARBA00023128"/>
    </source>
</evidence>
<keyword evidence="11" id="KW-0496">Mitochondrion</keyword>
<accession>A0AAV2M7G8</accession>
<organism evidence="19 20">
    <name type="scientific">Knipowitschia caucasica</name>
    <name type="common">Caucasian dwarf goby</name>
    <name type="synonym">Pomatoschistus caucasicus</name>
    <dbReference type="NCBI Taxonomy" id="637954"/>
    <lineage>
        <taxon>Eukaryota</taxon>
        <taxon>Metazoa</taxon>
        <taxon>Chordata</taxon>
        <taxon>Craniata</taxon>
        <taxon>Vertebrata</taxon>
        <taxon>Euteleostomi</taxon>
        <taxon>Actinopterygii</taxon>
        <taxon>Neopterygii</taxon>
        <taxon>Teleostei</taxon>
        <taxon>Neoteleostei</taxon>
        <taxon>Acanthomorphata</taxon>
        <taxon>Gobiaria</taxon>
        <taxon>Gobiiformes</taxon>
        <taxon>Gobioidei</taxon>
        <taxon>Gobiidae</taxon>
        <taxon>Gobiinae</taxon>
        <taxon>Knipowitschia</taxon>
    </lineage>
</organism>
<dbReference type="Gene3D" id="1.50.40.10">
    <property type="entry name" value="Mitochondrial carrier domain"/>
    <property type="match status" value="1"/>
</dbReference>
<evidence type="ECO:0000256" key="6">
    <source>
        <dbReference type="ARBA" id="ARBA00022737"/>
    </source>
</evidence>
<dbReference type="SUPFAM" id="SSF103506">
    <property type="entry name" value="Mitochondrial carrier"/>
    <property type="match status" value="1"/>
</dbReference>
<comment type="subcellular location">
    <subcellularLocation>
        <location evidence="1">Mitochondrion inner membrane</location>
        <topology evidence="1">Multi-pass membrane protein</topology>
    </subcellularLocation>
</comment>
<evidence type="ECO:0000256" key="2">
    <source>
        <dbReference type="ARBA" id="ARBA00006375"/>
    </source>
</evidence>
<dbReference type="Pfam" id="PF15816">
    <property type="entry name" value="TMEM82"/>
    <property type="match status" value="1"/>
</dbReference>
<feature type="compositionally biased region" description="Pro residues" evidence="16">
    <location>
        <begin position="762"/>
        <end position="774"/>
    </location>
</feature>
<dbReference type="CDD" id="cd09372">
    <property type="entry name" value="LIM2_FBLP-1"/>
    <property type="match status" value="1"/>
</dbReference>
<evidence type="ECO:0000256" key="15">
    <source>
        <dbReference type="PROSITE-ProRule" id="PRU00282"/>
    </source>
</evidence>
<feature type="repeat" description="Solcar" evidence="15">
    <location>
        <begin position="22"/>
        <end position="115"/>
    </location>
</feature>
<dbReference type="InterPro" id="IPR023395">
    <property type="entry name" value="MCP_dom_sf"/>
</dbReference>
<feature type="compositionally biased region" description="Polar residues" evidence="16">
    <location>
        <begin position="734"/>
        <end position="750"/>
    </location>
</feature>
<dbReference type="EMBL" id="OZ035828">
    <property type="protein sequence ID" value="CAL1609293.1"/>
    <property type="molecule type" value="Genomic_DNA"/>
</dbReference>
<feature type="compositionally biased region" description="Basic and acidic residues" evidence="16">
    <location>
        <begin position="594"/>
        <end position="618"/>
    </location>
</feature>
<feature type="transmembrane region" description="Helical" evidence="17">
    <location>
        <begin position="224"/>
        <end position="245"/>
    </location>
</feature>
<feature type="repeat" description="Solcar" evidence="15">
    <location>
        <begin position="119"/>
        <end position="212"/>
    </location>
</feature>
<name>A0AAV2M7G8_KNICA</name>
<evidence type="ECO:0000256" key="16">
    <source>
        <dbReference type="SAM" id="MobiDB-lite"/>
    </source>
</evidence>
<keyword evidence="12 15" id="KW-0472">Membrane</keyword>
<dbReference type="PANTHER" id="PTHR45928">
    <property type="entry name" value="RE38146P"/>
    <property type="match status" value="1"/>
</dbReference>
<sequence length="1010" mass="110565">MVSAVTPLLHDVFGSPLPPTAVWPPLDFALGALACCAACVFTNPLEVVKTRLQLQGELRARGSYQRHYRGVLQALWVVGQTDGVKGLQKGLSVGLIYQGVMNGMRLGSYSYCEALGITSFHGGSLLSGAMCGALGSFIASPAYLVKTHLQAQTVEAIAVGHQHNHSGVSDAFVTIYRREGLIGLWRGVNGAVPRVMVGSAAQLATFTSAKEWVTQSQVFTSNKFLTALIAAMISGVVVTISMTPFDVISTRLYNQPVDEFRKGRLYNGFSDWLTPLDCLLQGFVGACGVSVLCNLLRIHHFRQISNDDDSGNTRLNSALLASGVGGQWKSFLQFWSLALLLGLVGSRVSSLILLEFILRAVSAWGTTDSQNANLDLLLVQCQFSLGCGISCTLVYIHQEAPHRTFGLFLAAALSWAVASYCMGLWRHVAKLYPLHSKERYCGKCISLLTSGHGILATLHKVVILVFTLSAAVSTATVFEHFLSQKDALKLWTPLTLCYALLVVYIQDGQKRQSATEALVHSVVVRLGALLVLMLTVGDWTDVIHVLIAFLGEAICLLPSQDILQATLKEEEETSNLMSKYGKGSKSNPTIKTVQEADYRNRSEVKEKNSDQKREETKKTGIDIERAALCICPGKVALWVQKSDPNCGVASAMATAAPPKRMVSSVFITLASPHRGTVTQQQPPTLQAHSSTVTDKQQTAVRISPINTTSTAAQEKNCNSTNGIRANIKDETIGASKQTPSKVLQTRSITTKPEKSAPFEEMPLPPPAQVTPGCPPTSGQQQLYSRGLEANTPCRGLNKSLMEEPNQKTNRDICEESKDVCGFCRKSVNLNEPAIEALNRIYHEPCFQCRSCHIPLACKQYYNKAAIPLCEDCYQASLELCWTCGEVIKYQVMRALERAYHPQCFMCTTCKQEIGEQRFAQGEVGEVYCLPDYYRKYAPKCNACSKLIIPKEDGTDSYTIECLGNSYHEGCYSCEMCFIHLTPEPNERGCYPLDGKLLCKTCHMSLVSAQQ</sequence>
<dbReference type="InterPro" id="IPR001781">
    <property type="entry name" value="Znf_LIM"/>
</dbReference>
<evidence type="ECO:0000313" key="20">
    <source>
        <dbReference type="Proteomes" id="UP001497482"/>
    </source>
</evidence>
<gene>
    <name evidence="19" type="ORF">KC01_LOCUS36069</name>
</gene>
<feature type="transmembrane region" description="Helical" evidence="17">
    <location>
        <begin position="334"/>
        <end position="357"/>
    </location>
</feature>
<dbReference type="SUPFAM" id="SSF57716">
    <property type="entry name" value="Glucocorticoid receptor-like (DNA-binding domain)"/>
    <property type="match status" value="2"/>
</dbReference>
<dbReference type="Pfam" id="PF00412">
    <property type="entry name" value="LIM"/>
    <property type="match status" value="3"/>
</dbReference>
<feature type="domain" description="LIM zinc-binding" evidence="18">
    <location>
        <begin position="939"/>
        <end position="1008"/>
    </location>
</feature>
<evidence type="ECO:0000313" key="19">
    <source>
        <dbReference type="EMBL" id="CAL1609293.1"/>
    </source>
</evidence>
<dbReference type="InterPro" id="IPR018108">
    <property type="entry name" value="MCP_transmembrane"/>
</dbReference>
<evidence type="ECO:0000256" key="7">
    <source>
        <dbReference type="ARBA" id="ARBA00022792"/>
    </source>
</evidence>
<dbReference type="PROSITE" id="PS50023">
    <property type="entry name" value="LIM_DOMAIN_2"/>
    <property type="match status" value="3"/>
</dbReference>
<keyword evidence="8 14" id="KW-0862">Zinc</keyword>
<dbReference type="Proteomes" id="UP001497482">
    <property type="component" value="Chromosome 6"/>
</dbReference>
<evidence type="ECO:0000259" key="18">
    <source>
        <dbReference type="PROSITE" id="PS50023"/>
    </source>
</evidence>
<evidence type="ECO:0000256" key="8">
    <source>
        <dbReference type="ARBA" id="ARBA00022833"/>
    </source>
</evidence>
<dbReference type="PROSITE" id="PS00478">
    <property type="entry name" value="LIM_DOMAIN_1"/>
    <property type="match status" value="1"/>
</dbReference>
<feature type="transmembrane region" description="Helical" evidence="17">
    <location>
        <begin position="20"/>
        <end position="41"/>
    </location>
</feature>
<evidence type="ECO:0000256" key="10">
    <source>
        <dbReference type="ARBA" id="ARBA00023038"/>
    </source>
</evidence>
<feature type="compositionally biased region" description="Polar residues" evidence="16">
    <location>
        <begin position="676"/>
        <end position="696"/>
    </location>
</feature>
<keyword evidence="7" id="KW-0999">Mitochondrion inner membrane</keyword>
<keyword evidence="5 14" id="KW-0479">Metal-binding</keyword>
<evidence type="ECO:0000256" key="14">
    <source>
        <dbReference type="PROSITE-ProRule" id="PRU00125"/>
    </source>
</evidence>
<feature type="region of interest" description="Disordered" evidence="16">
    <location>
        <begin position="576"/>
        <end position="618"/>
    </location>
</feature>
<feature type="transmembrane region" description="Helical" evidence="17">
    <location>
        <begin position="445"/>
        <end position="468"/>
    </location>
</feature>
<evidence type="ECO:0000256" key="3">
    <source>
        <dbReference type="ARBA" id="ARBA00022448"/>
    </source>
</evidence>
<dbReference type="GO" id="GO:0046872">
    <property type="term" value="F:metal ion binding"/>
    <property type="evidence" value="ECO:0007669"/>
    <property type="project" value="UniProtKB-KW"/>
</dbReference>
<feature type="region of interest" description="Disordered" evidence="16">
    <location>
        <begin position="675"/>
        <end position="696"/>
    </location>
</feature>
<dbReference type="AlphaFoldDB" id="A0AAV2M7G8"/>
<feature type="transmembrane region" description="Helical" evidence="17">
    <location>
        <begin position="404"/>
        <end position="425"/>
    </location>
</feature>
<dbReference type="Gene3D" id="2.10.110.10">
    <property type="entry name" value="Cysteine Rich Protein"/>
    <property type="match status" value="3"/>
</dbReference>
<keyword evidence="3" id="KW-0813">Transport</keyword>
<feature type="transmembrane region" description="Helical" evidence="17">
    <location>
        <begin position="517"/>
        <end position="536"/>
    </location>
</feature>
<keyword evidence="6" id="KW-0677">Repeat</keyword>
<dbReference type="InterPro" id="IPR031648">
    <property type="entry name" value="TMEM82"/>
</dbReference>
<dbReference type="GO" id="GO:0005743">
    <property type="term" value="C:mitochondrial inner membrane"/>
    <property type="evidence" value="ECO:0007669"/>
    <property type="project" value="UniProtKB-SubCell"/>
</dbReference>
<keyword evidence="20" id="KW-1185">Reference proteome</keyword>
<feature type="domain" description="LIM zinc-binding" evidence="18">
    <location>
        <begin position="818"/>
        <end position="877"/>
    </location>
</feature>
<evidence type="ECO:0000256" key="17">
    <source>
        <dbReference type="SAM" id="Phobius"/>
    </source>
</evidence>
<evidence type="ECO:0000256" key="13">
    <source>
        <dbReference type="ARBA" id="ARBA00040911"/>
    </source>
</evidence>
<feature type="domain" description="LIM zinc-binding" evidence="18">
    <location>
        <begin position="878"/>
        <end position="938"/>
    </location>
</feature>
<dbReference type="SMART" id="SM00132">
    <property type="entry name" value="LIM"/>
    <property type="match status" value="3"/>
</dbReference>
<reference evidence="19 20" key="1">
    <citation type="submission" date="2024-04" db="EMBL/GenBank/DDBJ databases">
        <authorList>
            <person name="Waldvogel A.-M."/>
            <person name="Schoenle A."/>
        </authorList>
    </citation>
    <scope>NUCLEOTIDE SEQUENCE [LARGE SCALE GENOMIC DNA]</scope>
</reference>
<feature type="region of interest" description="Disordered" evidence="16">
    <location>
        <begin position="734"/>
        <end position="781"/>
    </location>
</feature>
<protein>
    <recommendedName>
        <fullName evidence="13">Solute carrier family 25 member 34</fullName>
    </recommendedName>
</protein>
<evidence type="ECO:0000256" key="12">
    <source>
        <dbReference type="ARBA" id="ARBA00023136"/>
    </source>
</evidence>
<proteinExistence type="inferred from homology"/>
<dbReference type="Pfam" id="PF00153">
    <property type="entry name" value="Mito_carr"/>
    <property type="match status" value="2"/>
</dbReference>
<feature type="transmembrane region" description="Helical" evidence="17">
    <location>
        <begin position="488"/>
        <end position="505"/>
    </location>
</feature>
<feature type="transmembrane region" description="Helical" evidence="17">
    <location>
        <begin position="377"/>
        <end position="398"/>
    </location>
</feature>
<dbReference type="PROSITE" id="PS50920">
    <property type="entry name" value="SOLCAR"/>
    <property type="match status" value="2"/>
</dbReference>
<evidence type="ECO:0000256" key="5">
    <source>
        <dbReference type="ARBA" id="ARBA00022723"/>
    </source>
</evidence>
<dbReference type="PANTHER" id="PTHR45928:SF3">
    <property type="entry name" value="SOLUTE CARRIER FAMILY 25 MEMBER 34"/>
    <property type="match status" value="1"/>
</dbReference>
<comment type="similarity">
    <text evidence="2">Belongs to the mitochondrial carrier (TC 2.A.29) family.</text>
</comment>
<evidence type="ECO:0000256" key="1">
    <source>
        <dbReference type="ARBA" id="ARBA00004448"/>
    </source>
</evidence>
<keyword evidence="4 15" id="KW-0812">Transmembrane</keyword>